<dbReference type="SUPFAM" id="SSF110069">
    <property type="entry name" value="ApaG-like"/>
    <property type="match status" value="1"/>
</dbReference>
<dbReference type="PANTHER" id="PTHR47191:SF2">
    <property type="entry name" value="OS05G0170800 PROTEIN"/>
    <property type="match status" value="1"/>
</dbReference>
<dbReference type="AlphaFoldDB" id="A0A5J4G2L0"/>
<keyword evidence="3" id="KW-1185">Reference proteome</keyword>
<dbReference type="OrthoDB" id="9795226at2"/>
<evidence type="ECO:0000313" key="2">
    <source>
        <dbReference type="EMBL" id="GEQ87069.1"/>
    </source>
</evidence>
<dbReference type="InterPro" id="IPR036767">
    <property type="entry name" value="ApaG_sf"/>
</dbReference>
<proteinExistence type="predicted"/>
<organism evidence="2 3">
    <name type="scientific">Patiriisocius marinistellae</name>
    <dbReference type="NCBI Taxonomy" id="2494560"/>
    <lineage>
        <taxon>Bacteria</taxon>
        <taxon>Pseudomonadati</taxon>
        <taxon>Bacteroidota</taxon>
        <taxon>Flavobacteriia</taxon>
        <taxon>Flavobacteriales</taxon>
        <taxon>Flavobacteriaceae</taxon>
        <taxon>Patiriisocius</taxon>
    </lineage>
</organism>
<reference evidence="2 3" key="1">
    <citation type="submission" date="2019-08" db="EMBL/GenBank/DDBJ databases">
        <title>Ulvibacter marinistellae sp. nov., isolated from a starfish, Patiria pectinifera.</title>
        <authorList>
            <person name="Kawano K."/>
            <person name="Ushijima N."/>
            <person name="Kihara M."/>
            <person name="Itoh H."/>
        </authorList>
    </citation>
    <scope>NUCLEOTIDE SEQUENCE [LARGE SCALE GENOMIC DNA]</scope>
    <source>
        <strain evidence="2 3">KK4</strain>
    </source>
</reference>
<dbReference type="Gene3D" id="2.60.40.1470">
    <property type="entry name" value="ApaG domain"/>
    <property type="match status" value="1"/>
</dbReference>
<accession>A0A5J4G2L0</accession>
<dbReference type="Pfam" id="PF04379">
    <property type="entry name" value="DUF525"/>
    <property type="match status" value="1"/>
</dbReference>
<comment type="caution">
    <text evidence="2">The sequence shown here is derived from an EMBL/GenBank/DDBJ whole genome shotgun (WGS) entry which is preliminary data.</text>
</comment>
<dbReference type="NCBIfam" id="NF003967">
    <property type="entry name" value="PRK05461.1"/>
    <property type="match status" value="1"/>
</dbReference>
<protein>
    <submittedName>
        <fullName evidence="2">Co2+/Mg2+ efflux protein ApaG</fullName>
    </submittedName>
</protein>
<dbReference type="InterPro" id="IPR050718">
    <property type="entry name" value="ApaG-like"/>
</dbReference>
<sequence length="128" mass="14415">MVQLVTKDIRVSIRTRFQGAFINNGLKQYAFAYTIRIKNEGKHIVQLKARHWQIKDALNDIDLVYGEGVVGKKPVIKPNESYTYSSGCLLSAPFGSMSGYYEMVNIETATKFKATIPNFKLNAAFAMN</sequence>
<dbReference type="PANTHER" id="PTHR47191">
    <property type="entry name" value="OS05G0170800 PROTEIN"/>
    <property type="match status" value="1"/>
</dbReference>
<gene>
    <name evidence="2" type="primary">apaG</name>
    <name evidence="2" type="ORF">ULMS_25770</name>
</gene>
<dbReference type="Proteomes" id="UP000326994">
    <property type="component" value="Unassembled WGS sequence"/>
</dbReference>
<name>A0A5J4G2L0_9FLAO</name>
<dbReference type="PROSITE" id="PS51087">
    <property type="entry name" value="APAG"/>
    <property type="match status" value="1"/>
</dbReference>
<evidence type="ECO:0000313" key="3">
    <source>
        <dbReference type="Proteomes" id="UP000326994"/>
    </source>
</evidence>
<dbReference type="InterPro" id="IPR007474">
    <property type="entry name" value="ApaG_domain"/>
</dbReference>
<dbReference type="EMBL" id="BKCF01000005">
    <property type="protein sequence ID" value="GEQ87069.1"/>
    <property type="molecule type" value="Genomic_DNA"/>
</dbReference>
<feature type="domain" description="ApaG" evidence="1">
    <location>
        <begin position="3"/>
        <end position="128"/>
    </location>
</feature>
<evidence type="ECO:0000259" key="1">
    <source>
        <dbReference type="PROSITE" id="PS51087"/>
    </source>
</evidence>
<dbReference type="RefSeq" id="WP_151894983.1">
    <property type="nucleotide sequence ID" value="NZ_BKCF01000005.1"/>
</dbReference>